<proteinExistence type="predicted"/>
<organism evidence="2 3">
    <name type="scientific">Aquimarina spongiae</name>
    <dbReference type="NCBI Taxonomy" id="570521"/>
    <lineage>
        <taxon>Bacteria</taxon>
        <taxon>Pseudomonadati</taxon>
        <taxon>Bacteroidota</taxon>
        <taxon>Flavobacteriia</taxon>
        <taxon>Flavobacteriales</taxon>
        <taxon>Flavobacteriaceae</taxon>
        <taxon>Aquimarina</taxon>
    </lineage>
</organism>
<feature type="region of interest" description="Disordered" evidence="1">
    <location>
        <begin position="201"/>
        <end position="223"/>
    </location>
</feature>
<sequence>MISTILLIAVTAGFASYVYYNPPKRSQSNSSNQNTICMDYSGEPLNTLNVDLVHAMTNGYKQNQLRFIKTVMQEDAHSIWFDLETLKKFLYQVEKNTDSNAREERNLGIRIYYSRYPNNGTWEKKYPDLRDLAGSDLTKKFEEHHTLVMVPTIQNGKTHMDFHPLDVRTYGEKMSGFPEYQSTNTATSIFALTSTKRSNASGNISAQNHGSLIPPADGSGESF</sequence>
<feature type="compositionally biased region" description="Polar residues" evidence="1">
    <location>
        <begin position="201"/>
        <end position="210"/>
    </location>
</feature>
<reference evidence="3" key="1">
    <citation type="submission" date="2016-11" db="EMBL/GenBank/DDBJ databases">
        <authorList>
            <person name="Varghese N."/>
            <person name="Submissions S."/>
        </authorList>
    </citation>
    <scope>NUCLEOTIDE SEQUENCE [LARGE SCALE GENOMIC DNA]</scope>
    <source>
        <strain evidence="3">DSM 22623</strain>
    </source>
</reference>
<dbReference type="OrthoDB" id="1355945at2"/>
<dbReference type="RefSeq" id="WP_139242011.1">
    <property type="nucleotide sequence ID" value="NZ_FQYP01000006.1"/>
</dbReference>
<evidence type="ECO:0000256" key="1">
    <source>
        <dbReference type="SAM" id="MobiDB-lite"/>
    </source>
</evidence>
<protein>
    <submittedName>
        <fullName evidence="2">Uncharacterized protein</fullName>
    </submittedName>
</protein>
<gene>
    <name evidence="2" type="ORF">SAMN04488508_106361</name>
</gene>
<dbReference type="AlphaFoldDB" id="A0A1M6HMK8"/>
<dbReference type="EMBL" id="FQYP01000006">
    <property type="protein sequence ID" value="SHJ23379.1"/>
    <property type="molecule type" value="Genomic_DNA"/>
</dbReference>
<evidence type="ECO:0000313" key="3">
    <source>
        <dbReference type="Proteomes" id="UP000184432"/>
    </source>
</evidence>
<name>A0A1M6HMK8_9FLAO</name>
<dbReference type="STRING" id="570521.SAMN04488508_106361"/>
<accession>A0A1M6HMK8</accession>
<evidence type="ECO:0000313" key="2">
    <source>
        <dbReference type="EMBL" id="SHJ23379.1"/>
    </source>
</evidence>
<dbReference type="Proteomes" id="UP000184432">
    <property type="component" value="Unassembled WGS sequence"/>
</dbReference>
<keyword evidence="3" id="KW-1185">Reference proteome</keyword>